<proteinExistence type="predicted"/>
<sequence>MLTLADSRGLVTMACWASCLGPVRKDDDGCVYSSAVIRFHCLRGGRLLCRSWLQESKRHGDQRTHEHGVHDVDRNVQGGLGRRPVVQKHKRKRGCVVQIPQKDGRPNDTVHAHVFQLSGDGVVGRVLVVLSHVQPRAGDGAA</sequence>
<organism evidence="1">
    <name type="scientific">Aphanomyces invadans</name>
    <dbReference type="NCBI Taxonomy" id="157072"/>
    <lineage>
        <taxon>Eukaryota</taxon>
        <taxon>Sar</taxon>
        <taxon>Stramenopiles</taxon>
        <taxon>Oomycota</taxon>
        <taxon>Saprolegniomycetes</taxon>
        <taxon>Saprolegniales</taxon>
        <taxon>Verrucalvaceae</taxon>
        <taxon>Aphanomyces</taxon>
    </lineage>
</organism>
<dbReference type="AlphaFoldDB" id="A0A024U712"/>
<dbReference type="EMBL" id="KI913962">
    <property type="protein sequence ID" value="ETW01990.1"/>
    <property type="molecule type" value="Genomic_DNA"/>
</dbReference>
<name>A0A024U712_9STRA</name>
<accession>A0A024U712</accession>
<dbReference type="GeneID" id="20083562"/>
<gene>
    <name evidence="1" type="ORF">H310_06512</name>
</gene>
<dbReference type="VEuPathDB" id="FungiDB:H310_06512"/>
<protein>
    <submittedName>
        <fullName evidence="1">Uncharacterized protein</fullName>
    </submittedName>
</protein>
<evidence type="ECO:0000313" key="1">
    <source>
        <dbReference type="EMBL" id="ETW01990.1"/>
    </source>
</evidence>
<dbReference type="RefSeq" id="XP_008869838.1">
    <property type="nucleotide sequence ID" value="XM_008871616.1"/>
</dbReference>
<reference evidence="1" key="1">
    <citation type="submission" date="2013-12" db="EMBL/GenBank/DDBJ databases">
        <title>The Genome Sequence of Aphanomyces invadans NJM9701.</title>
        <authorList>
            <consortium name="The Broad Institute Genomics Platform"/>
            <person name="Russ C."/>
            <person name="Tyler B."/>
            <person name="van West P."/>
            <person name="Dieguez-Uribeondo J."/>
            <person name="Young S.K."/>
            <person name="Zeng Q."/>
            <person name="Gargeya S."/>
            <person name="Fitzgerald M."/>
            <person name="Abouelleil A."/>
            <person name="Alvarado L."/>
            <person name="Chapman S.B."/>
            <person name="Gainer-Dewar J."/>
            <person name="Goldberg J."/>
            <person name="Griggs A."/>
            <person name="Gujja S."/>
            <person name="Hansen M."/>
            <person name="Howarth C."/>
            <person name="Imamovic A."/>
            <person name="Ireland A."/>
            <person name="Larimer J."/>
            <person name="McCowan C."/>
            <person name="Murphy C."/>
            <person name="Pearson M."/>
            <person name="Poon T.W."/>
            <person name="Priest M."/>
            <person name="Roberts A."/>
            <person name="Saif S."/>
            <person name="Shea T."/>
            <person name="Sykes S."/>
            <person name="Wortman J."/>
            <person name="Nusbaum C."/>
            <person name="Birren B."/>
        </authorList>
    </citation>
    <scope>NUCLEOTIDE SEQUENCE [LARGE SCALE GENOMIC DNA]</scope>
    <source>
        <strain evidence="1">NJM9701</strain>
    </source>
</reference>